<comment type="caution">
    <text evidence="2">The sequence shown here is derived from an EMBL/GenBank/DDBJ whole genome shotgun (WGS) entry which is preliminary data.</text>
</comment>
<evidence type="ECO:0000256" key="1">
    <source>
        <dbReference type="ARBA" id="ARBA00022729"/>
    </source>
</evidence>
<dbReference type="Gene3D" id="3.40.50.1820">
    <property type="entry name" value="alpha/beta hydrolase"/>
    <property type="match status" value="1"/>
</dbReference>
<proteinExistence type="predicted"/>
<name>A0A964TE60_9FLAO</name>
<protein>
    <submittedName>
        <fullName evidence="2">Phospholipase</fullName>
    </submittedName>
</protein>
<evidence type="ECO:0000313" key="3">
    <source>
        <dbReference type="Proteomes" id="UP000667650"/>
    </source>
</evidence>
<sequence>MTSAQDFTKYEKKEFVAAGKTLPYRILLPQNFQSNKRYPVVLFLHGSGERGYDNQAQLTHGASLFLKEKLREKYPAIVVFPQCSVNSSWSKIDVNGDFPNREFIFYEDAEPTSDMILLEGLLKQIGKTYKVDKRRIYVGGLSMGGFGTFELVRRNPKLFAAAFPICGGANPRISDQLKKLDWWVFHGAADKVVPEKCSGQMVEAMKEKGINVKYSVYPGVGHNSWDNAFAEPELLPWLFSKSK</sequence>
<dbReference type="PANTHER" id="PTHR43037:SF1">
    <property type="entry name" value="BLL1128 PROTEIN"/>
    <property type="match status" value="1"/>
</dbReference>
<reference evidence="2" key="1">
    <citation type="submission" date="2020-01" db="EMBL/GenBank/DDBJ databases">
        <title>Muricauda ochracea sp. nov., isolated from a tidal flat of Garorim bay in Korea.</title>
        <authorList>
            <person name="Kim D."/>
            <person name="Yoo Y."/>
            <person name="Kim J.-J."/>
        </authorList>
    </citation>
    <scope>NUCLEOTIDE SEQUENCE</scope>
    <source>
        <strain evidence="2">JGD-17</strain>
    </source>
</reference>
<organism evidence="2 3">
    <name type="scientific">Flagellimonas ochracea</name>
    <dbReference type="NCBI Taxonomy" id="2696472"/>
    <lineage>
        <taxon>Bacteria</taxon>
        <taxon>Pseudomonadati</taxon>
        <taxon>Bacteroidota</taxon>
        <taxon>Flavobacteriia</taxon>
        <taxon>Flavobacteriales</taxon>
        <taxon>Flavobacteriaceae</taxon>
        <taxon>Flagellimonas</taxon>
    </lineage>
</organism>
<gene>
    <name evidence="2" type="ORF">GTQ34_15330</name>
</gene>
<dbReference type="InterPro" id="IPR050955">
    <property type="entry name" value="Plant_Biomass_Hydrol_Est"/>
</dbReference>
<dbReference type="EMBL" id="JAAABI010000008">
    <property type="protein sequence ID" value="NAY93282.1"/>
    <property type="molecule type" value="Genomic_DNA"/>
</dbReference>
<keyword evidence="1" id="KW-0732">Signal</keyword>
<keyword evidence="3" id="KW-1185">Reference proteome</keyword>
<dbReference type="InterPro" id="IPR000801">
    <property type="entry name" value="Esterase-like"/>
</dbReference>
<evidence type="ECO:0000313" key="2">
    <source>
        <dbReference type="EMBL" id="NAY93282.1"/>
    </source>
</evidence>
<accession>A0A964TE60</accession>
<dbReference type="Pfam" id="PF00756">
    <property type="entry name" value="Esterase"/>
    <property type="match status" value="1"/>
</dbReference>
<dbReference type="SUPFAM" id="SSF53474">
    <property type="entry name" value="alpha/beta-Hydrolases"/>
    <property type="match status" value="1"/>
</dbReference>
<dbReference type="Proteomes" id="UP000667650">
    <property type="component" value="Unassembled WGS sequence"/>
</dbReference>
<dbReference type="InterPro" id="IPR029058">
    <property type="entry name" value="AB_hydrolase_fold"/>
</dbReference>
<dbReference type="AlphaFoldDB" id="A0A964TE60"/>
<dbReference type="PANTHER" id="PTHR43037">
    <property type="entry name" value="UNNAMED PRODUCT-RELATED"/>
    <property type="match status" value="1"/>
</dbReference>